<dbReference type="GO" id="GO:0043565">
    <property type="term" value="F:sequence-specific DNA binding"/>
    <property type="evidence" value="ECO:0007669"/>
    <property type="project" value="InterPro"/>
</dbReference>
<feature type="compositionally biased region" description="Low complexity" evidence="2">
    <location>
        <begin position="20"/>
        <end position="35"/>
    </location>
</feature>
<feature type="domain" description="GATA-type" evidence="3">
    <location>
        <begin position="181"/>
        <end position="212"/>
    </location>
</feature>
<reference evidence="4 5" key="1">
    <citation type="submission" date="2009-11" db="EMBL/GenBank/DDBJ databases">
        <title>Annotation of Allomyces macrogynus ATCC 38327.</title>
        <authorList>
            <consortium name="The Broad Institute Genome Sequencing Platform"/>
            <person name="Russ C."/>
            <person name="Cuomo C."/>
            <person name="Burger G."/>
            <person name="Gray M.W."/>
            <person name="Holland P.W.H."/>
            <person name="King N."/>
            <person name="Lang F.B.F."/>
            <person name="Roger A.J."/>
            <person name="Ruiz-Trillo I."/>
            <person name="Young S.K."/>
            <person name="Zeng Q."/>
            <person name="Gargeya S."/>
            <person name="Fitzgerald M."/>
            <person name="Haas B."/>
            <person name="Abouelleil A."/>
            <person name="Alvarado L."/>
            <person name="Arachchi H.M."/>
            <person name="Berlin A."/>
            <person name="Chapman S.B."/>
            <person name="Gearin G."/>
            <person name="Goldberg J."/>
            <person name="Griggs A."/>
            <person name="Gujja S."/>
            <person name="Hansen M."/>
            <person name="Heiman D."/>
            <person name="Howarth C."/>
            <person name="Larimer J."/>
            <person name="Lui A."/>
            <person name="MacDonald P.J.P."/>
            <person name="McCowen C."/>
            <person name="Montmayeur A."/>
            <person name="Murphy C."/>
            <person name="Neiman D."/>
            <person name="Pearson M."/>
            <person name="Priest M."/>
            <person name="Roberts A."/>
            <person name="Saif S."/>
            <person name="Shea T."/>
            <person name="Sisk P."/>
            <person name="Stolte C."/>
            <person name="Sykes S."/>
            <person name="Wortman J."/>
            <person name="Nusbaum C."/>
            <person name="Birren B."/>
        </authorList>
    </citation>
    <scope>NUCLEOTIDE SEQUENCE [LARGE SCALE GENOMIC DNA]</scope>
    <source>
        <strain evidence="4 5">ATCC 38327</strain>
    </source>
</reference>
<reference evidence="5" key="2">
    <citation type="submission" date="2009-11" db="EMBL/GenBank/DDBJ databases">
        <title>The Genome Sequence of Allomyces macrogynus strain ATCC 38327.</title>
        <authorList>
            <consortium name="The Broad Institute Genome Sequencing Platform"/>
            <person name="Russ C."/>
            <person name="Cuomo C."/>
            <person name="Shea T."/>
            <person name="Young S.K."/>
            <person name="Zeng Q."/>
            <person name="Koehrsen M."/>
            <person name="Haas B."/>
            <person name="Borodovsky M."/>
            <person name="Guigo R."/>
            <person name="Alvarado L."/>
            <person name="Berlin A."/>
            <person name="Borenstein D."/>
            <person name="Chen Z."/>
            <person name="Engels R."/>
            <person name="Freedman E."/>
            <person name="Gellesch M."/>
            <person name="Goldberg J."/>
            <person name="Griggs A."/>
            <person name="Gujja S."/>
            <person name="Heiman D."/>
            <person name="Hepburn T."/>
            <person name="Howarth C."/>
            <person name="Jen D."/>
            <person name="Larson L."/>
            <person name="Lewis B."/>
            <person name="Mehta T."/>
            <person name="Park D."/>
            <person name="Pearson M."/>
            <person name="Roberts A."/>
            <person name="Saif S."/>
            <person name="Shenoy N."/>
            <person name="Sisk P."/>
            <person name="Stolte C."/>
            <person name="Sykes S."/>
            <person name="Walk T."/>
            <person name="White J."/>
            <person name="Yandava C."/>
            <person name="Burger G."/>
            <person name="Gray M.W."/>
            <person name="Holland P.W.H."/>
            <person name="King N."/>
            <person name="Lang F.B.F."/>
            <person name="Roger A.J."/>
            <person name="Ruiz-Trillo I."/>
            <person name="Lander E."/>
            <person name="Nusbaum C."/>
        </authorList>
    </citation>
    <scope>NUCLEOTIDE SEQUENCE [LARGE SCALE GENOMIC DNA]</scope>
    <source>
        <strain evidence="5">ATCC 38327</strain>
    </source>
</reference>
<organism evidence="4 5">
    <name type="scientific">Allomyces macrogynus (strain ATCC 38327)</name>
    <name type="common">Allomyces javanicus var. macrogynus</name>
    <dbReference type="NCBI Taxonomy" id="578462"/>
    <lineage>
        <taxon>Eukaryota</taxon>
        <taxon>Fungi</taxon>
        <taxon>Fungi incertae sedis</taxon>
        <taxon>Blastocladiomycota</taxon>
        <taxon>Blastocladiomycetes</taxon>
        <taxon>Blastocladiales</taxon>
        <taxon>Blastocladiaceae</taxon>
        <taxon>Allomyces</taxon>
    </lineage>
</organism>
<dbReference type="EMBL" id="GG745345">
    <property type="protein sequence ID" value="KNE64695.1"/>
    <property type="molecule type" value="Genomic_DNA"/>
</dbReference>
<dbReference type="AlphaFoldDB" id="A0A0L0SQR0"/>
<dbReference type="PROSITE" id="PS50114">
    <property type="entry name" value="GATA_ZN_FINGER_2"/>
    <property type="match status" value="1"/>
</dbReference>
<accession>A0A0L0SQR0</accession>
<sequence>MGLTQCNKALASSPTPPVPTSAAAPRASSAAGGRRAAADRAAARLAPPVTTSNADAVPSSDGDGDDDDDDGVGRRRKSGRRSARLQNQCVVCRTFSAAEVCTPCALGIPKGKARDVWRLEQQELQQQQQQKMHQSPITADPPALDEVPPEAGNAGERASSSLSSTALLPALSGSGSAPAPAALARRCAQCGVARTSSWRKGNGGNSIICNKCYCEARRHAARANMTSSESEDMYHAPSSGDNDGDRDGELPRRSPCQFRPASSSTTHISCADCGANLVVDQVAQNTRVMGLTQCNKCYHPVAPPSAQGARVVPRPRPSPRLLPRHAPRPRRVDAGPPRIAPPRDSRRP</sequence>
<dbReference type="GO" id="GO:0006355">
    <property type="term" value="P:regulation of DNA-templated transcription"/>
    <property type="evidence" value="ECO:0007669"/>
    <property type="project" value="InterPro"/>
</dbReference>
<dbReference type="Proteomes" id="UP000054350">
    <property type="component" value="Unassembled WGS sequence"/>
</dbReference>
<keyword evidence="1" id="KW-0863">Zinc-finger</keyword>
<dbReference type="OrthoDB" id="515401at2759"/>
<dbReference type="InterPro" id="IPR013088">
    <property type="entry name" value="Znf_NHR/GATA"/>
</dbReference>
<keyword evidence="1" id="KW-0862">Zinc</keyword>
<dbReference type="VEuPathDB" id="FungiDB:AMAG_10047"/>
<evidence type="ECO:0000313" key="5">
    <source>
        <dbReference type="Proteomes" id="UP000054350"/>
    </source>
</evidence>
<feature type="region of interest" description="Disordered" evidence="2">
    <location>
        <begin position="1"/>
        <end position="80"/>
    </location>
</feature>
<feature type="compositionally biased region" description="Basic and acidic residues" evidence="2">
    <location>
        <begin position="243"/>
        <end position="252"/>
    </location>
</feature>
<name>A0A0L0SQR0_ALLM3</name>
<evidence type="ECO:0000256" key="1">
    <source>
        <dbReference type="PROSITE-ProRule" id="PRU00094"/>
    </source>
</evidence>
<feature type="region of interest" description="Disordered" evidence="2">
    <location>
        <begin position="122"/>
        <end position="161"/>
    </location>
</feature>
<feature type="region of interest" description="Disordered" evidence="2">
    <location>
        <begin position="302"/>
        <end position="348"/>
    </location>
</feature>
<evidence type="ECO:0000259" key="3">
    <source>
        <dbReference type="PROSITE" id="PS50114"/>
    </source>
</evidence>
<evidence type="ECO:0000313" key="4">
    <source>
        <dbReference type="EMBL" id="KNE64695.1"/>
    </source>
</evidence>
<dbReference type="GO" id="GO:0008270">
    <property type="term" value="F:zinc ion binding"/>
    <property type="evidence" value="ECO:0007669"/>
    <property type="project" value="UniProtKB-KW"/>
</dbReference>
<dbReference type="SMART" id="SM00401">
    <property type="entry name" value="ZnF_GATA"/>
    <property type="match status" value="1"/>
</dbReference>
<dbReference type="InterPro" id="IPR000679">
    <property type="entry name" value="Znf_GATA"/>
</dbReference>
<protein>
    <recommendedName>
        <fullName evidence="3">GATA-type domain-containing protein</fullName>
    </recommendedName>
</protein>
<keyword evidence="1" id="KW-0479">Metal-binding</keyword>
<feature type="region of interest" description="Disordered" evidence="2">
    <location>
        <begin position="225"/>
        <end position="266"/>
    </location>
</feature>
<dbReference type="Gene3D" id="3.30.50.10">
    <property type="entry name" value="Erythroid Transcription Factor GATA-1, subunit A"/>
    <property type="match status" value="1"/>
</dbReference>
<gene>
    <name evidence="4" type="ORF">AMAG_10047</name>
</gene>
<evidence type="ECO:0000256" key="2">
    <source>
        <dbReference type="SAM" id="MobiDB-lite"/>
    </source>
</evidence>
<dbReference type="SUPFAM" id="SSF57716">
    <property type="entry name" value="Glucocorticoid receptor-like (DNA-binding domain)"/>
    <property type="match status" value="1"/>
</dbReference>
<keyword evidence="5" id="KW-1185">Reference proteome</keyword>
<proteinExistence type="predicted"/>